<dbReference type="GO" id="GO:0016298">
    <property type="term" value="F:lipase activity"/>
    <property type="evidence" value="ECO:0007669"/>
    <property type="project" value="InterPro"/>
</dbReference>
<feature type="domain" description="Lipase" evidence="5">
    <location>
        <begin position="41"/>
        <end position="180"/>
    </location>
</feature>
<evidence type="ECO:0000256" key="2">
    <source>
        <dbReference type="ARBA" id="ARBA00010701"/>
    </source>
</evidence>
<dbReference type="Pfam" id="PF00151">
    <property type="entry name" value="Lipase"/>
    <property type="match status" value="1"/>
</dbReference>
<dbReference type="PANTHER" id="PTHR11610">
    <property type="entry name" value="LIPASE"/>
    <property type="match status" value="1"/>
</dbReference>
<name>A0AAV3ZRD7_9GAST</name>
<sequence>MQVNTASCNLPAKLTIGRAITYLNTASCNLPAKLTIGRATTYLNTSFHLIGHSLGAHIMGYVGKEVYRLTNKMVGRIAGLDPAGPSFESYSQYVRLDASDATFVNVMHTDAEPLTSIGFGIRTSIGHVDFRPNGGEHQPGCPEETINIISLGSVEGPIDIIACSHSRATDLFTNSISNCRYDPPGETGSLCTMGYHTDSSCRGEFYPTTTNEQPFC</sequence>
<reference evidence="6 7" key="1">
    <citation type="journal article" date="2021" name="Elife">
        <title>Chloroplast acquisition without the gene transfer in kleptoplastic sea slugs, Plakobranchus ocellatus.</title>
        <authorList>
            <person name="Maeda T."/>
            <person name="Takahashi S."/>
            <person name="Yoshida T."/>
            <person name="Shimamura S."/>
            <person name="Takaki Y."/>
            <person name="Nagai Y."/>
            <person name="Toyoda A."/>
            <person name="Suzuki Y."/>
            <person name="Arimoto A."/>
            <person name="Ishii H."/>
            <person name="Satoh N."/>
            <person name="Nishiyama T."/>
            <person name="Hasebe M."/>
            <person name="Maruyama T."/>
            <person name="Minagawa J."/>
            <person name="Obokata J."/>
            <person name="Shigenobu S."/>
        </authorList>
    </citation>
    <scope>NUCLEOTIDE SEQUENCE [LARGE SCALE GENOMIC DNA]</scope>
</reference>
<dbReference type="AlphaFoldDB" id="A0AAV3ZRD7"/>
<accession>A0AAV3ZRD7</accession>
<comment type="caution">
    <text evidence="6">The sequence shown here is derived from an EMBL/GenBank/DDBJ whole genome shotgun (WGS) entry which is preliminary data.</text>
</comment>
<comment type="similarity">
    <text evidence="2 4">Belongs to the AB hydrolase superfamily. Lipase family.</text>
</comment>
<dbReference type="EMBL" id="BLXT01002845">
    <property type="protein sequence ID" value="GFN98314.1"/>
    <property type="molecule type" value="Genomic_DNA"/>
</dbReference>
<dbReference type="Proteomes" id="UP000735302">
    <property type="component" value="Unassembled WGS sequence"/>
</dbReference>
<dbReference type="GO" id="GO:0005615">
    <property type="term" value="C:extracellular space"/>
    <property type="evidence" value="ECO:0007669"/>
    <property type="project" value="TreeGrafter"/>
</dbReference>
<dbReference type="SUPFAM" id="SSF53474">
    <property type="entry name" value="alpha/beta-Hydrolases"/>
    <property type="match status" value="1"/>
</dbReference>
<dbReference type="InterPro" id="IPR013818">
    <property type="entry name" value="Lipase"/>
</dbReference>
<gene>
    <name evidence="6" type="ORF">PoB_002482000</name>
</gene>
<evidence type="ECO:0000259" key="5">
    <source>
        <dbReference type="Pfam" id="PF00151"/>
    </source>
</evidence>
<dbReference type="GO" id="GO:0016042">
    <property type="term" value="P:lipid catabolic process"/>
    <property type="evidence" value="ECO:0007669"/>
    <property type="project" value="TreeGrafter"/>
</dbReference>
<proteinExistence type="inferred from homology"/>
<dbReference type="Gene3D" id="3.40.50.1820">
    <property type="entry name" value="alpha/beta hydrolase"/>
    <property type="match status" value="1"/>
</dbReference>
<protein>
    <submittedName>
        <fullName evidence="6">Pancreatic lipase-related protein</fullName>
    </submittedName>
</protein>
<dbReference type="InterPro" id="IPR029058">
    <property type="entry name" value="AB_hydrolase_fold"/>
</dbReference>
<evidence type="ECO:0000313" key="6">
    <source>
        <dbReference type="EMBL" id="GFN98314.1"/>
    </source>
</evidence>
<organism evidence="6 7">
    <name type="scientific">Plakobranchus ocellatus</name>
    <dbReference type="NCBI Taxonomy" id="259542"/>
    <lineage>
        <taxon>Eukaryota</taxon>
        <taxon>Metazoa</taxon>
        <taxon>Spiralia</taxon>
        <taxon>Lophotrochozoa</taxon>
        <taxon>Mollusca</taxon>
        <taxon>Gastropoda</taxon>
        <taxon>Heterobranchia</taxon>
        <taxon>Euthyneura</taxon>
        <taxon>Panpulmonata</taxon>
        <taxon>Sacoglossa</taxon>
        <taxon>Placobranchoidea</taxon>
        <taxon>Plakobranchidae</taxon>
        <taxon>Plakobranchus</taxon>
    </lineage>
</organism>
<dbReference type="InterPro" id="IPR000734">
    <property type="entry name" value="TAG_lipase"/>
</dbReference>
<keyword evidence="7" id="KW-1185">Reference proteome</keyword>
<comment type="subcellular location">
    <subcellularLocation>
        <location evidence="1">Secreted</location>
    </subcellularLocation>
</comment>
<evidence type="ECO:0000313" key="7">
    <source>
        <dbReference type="Proteomes" id="UP000735302"/>
    </source>
</evidence>
<dbReference type="PRINTS" id="PR00821">
    <property type="entry name" value="TAGLIPASE"/>
</dbReference>
<evidence type="ECO:0000256" key="1">
    <source>
        <dbReference type="ARBA" id="ARBA00004613"/>
    </source>
</evidence>
<evidence type="ECO:0000256" key="3">
    <source>
        <dbReference type="ARBA" id="ARBA00022525"/>
    </source>
</evidence>
<evidence type="ECO:0000256" key="4">
    <source>
        <dbReference type="RuleBase" id="RU004262"/>
    </source>
</evidence>
<dbReference type="PANTHER" id="PTHR11610:SF173">
    <property type="entry name" value="LIPASE DOMAIN-CONTAINING PROTEIN-RELATED"/>
    <property type="match status" value="1"/>
</dbReference>
<keyword evidence="3" id="KW-0964">Secreted</keyword>